<evidence type="ECO:0000313" key="4">
    <source>
        <dbReference type="EMBL" id="PPJ56737.1"/>
    </source>
</evidence>
<comment type="caution">
    <text evidence="4">The sequence shown here is derived from an EMBL/GenBank/DDBJ whole genome shotgun (WGS) entry which is preliminary data.</text>
</comment>
<dbReference type="PANTHER" id="PTHR10622">
    <property type="entry name" value="HET DOMAIN-CONTAINING PROTEIN"/>
    <property type="match status" value="1"/>
</dbReference>
<dbReference type="PANTHER" id="PTHR10622:SF10">
    <property type="entry name" value="HET DOMAIN-CONTAINING PROTEIN"/>
    <property type="match status" value="1"/>
</dbReference>
<dbReference type="InterPro" id="IPR010730">
    <property type="entry name" value="HET"/>
</dbReference>
<evidence type="ECO:0000259" key="3">
    <source>
        <dbReference type="Pfam" id="PF26118"/>
    </source>
</evidence>
<evidence type="ECO:0000313" key="5">
    <source>
        <dbReference type="Proteomes" id="UP000237631"/>
    </source>
</evidence>
<dbReference type="Pfam" id="PF26118">
    <property type="entry name" value="DUF8035"/>
    <property type="match status" value="1"/>
</dbReference>
<evidence type="ECO:0000259" key="2">
    <source>
        <dbReference type="Pfam" id="PF06985"/>
    </source>
</evidence>
<dbReference type="OrthoDB" id="2192830at2759"/>
<dbReference type="InterPro" id="IPR058348">
    <property type="entry name" value="DUF8035"/>
</dbReference>
<dbReference type="STRING" id="357750.A0A2S6CAJ3"/>
<dbReference type="EMBL" id="PNEN01000511">
    <property type="protein sequence ID" value="PPJ56737.1"/>
    <property type="molecule type" value="Genomic_DNA"/>
</dbReference>
<feature type="region of interest" description="Disordered" evidence="1">
    <location>
        <begin position="303"/>
        <end position="363"/>
    </location>
</feature>
<dbReference type="Pfam" id="PF06985">
    <property type="entry name" value="HET"/>
    <property type="match status" value="1"/>
</dbReference>
<feature type="region of interest" description="Disordered" evidence="1">
    <location>
        <begin position="270"/>
        <end position="289"/>
    </location>
</feature>
<feature type="compositionally biased region" description="Basic and acidic residues" evidence="1">
    <location>
        <begin position="460"/>
        <end position="472"/>
    </location>
</feature>
<keyword evidence="5" id="KW-1185">Reference proteome</keyword>
<feature type="compositionally biased region" description="Low complexity" evidence="1">
    <location>
        <begin position="510"/>
        <end position="521"/>
    </location>
</feature>
<feature type="domain" description="DUF8035" evidence="3">
    <location>
        <begin position="362"/>
        <end position="414"/>
    </location>
</feature>
<gene>
    <name evidence="4" type="ORF">CBER1_08659</name>
</gene>
<feature type="compositionally biased region" description="Polar residues" evidence="1">
    <location>
        <begin position="473"/>
        <end position="482"/>
    </location>
</feature>
<feature type="compositionally biased region" description="Low complexity" evidence="1">
    <location>
        <begin position="309"/>
        <end position="324"/>
    </location>
</feature>
<name>A0A2S6CAJ3_9PEZI</name>
<organism evidence="4 5">
    <name type="scientific">Cercospora berteroae</name>
    <dbReference type="NCBI Taxonomy" id="357750"/>
    <lineage>
        <taxon>Eukaryota</taxon>
        <taxon>Fungi</taxon>
        <taxon>Dikarya</taxon>
        <taxon>Ascomycota</taxon>
        <taxon>Pezizomycotina</taxon>
        <taxon>Dothideomycetes</taxon>
        <taxon>Dothideomycetidae</taxon>
        <taxon>Mycosphaerellales</taxon>
        <taxon>Mycosphaerellaceae</taxon>
        <taxon>Cercospora</taxon>
    </lineage>
</organism>
<accession>A0A2S6CAJ3</accession>
<dbReference type="AlphaFoldDB" id="A0A2S6CAJ3"/>
<proteinExistence type="predicted"/>
<feature type="compositionally biased region" description="Basic and acidic residues" evidence="1">
    <location>
        <begin position="270"/>
        <end position="281"/>
    </location>
</feature>
<feature type="domain" description="Heterokaryon incompatibility" evidence="2">
    <location>
        <begin position="24"/>
        <end position="119"/>
    </location>
</feature>
<protein>
    <submittedName>
        <fullName evidence="4">Uncharacterized protein</fullName>
    </submittedName>
</protein>
<dbReference type="Proteomes" id="UP000237631">
    <property type="component" value="Unassembled WGS sequence"/>
</dbReference>
<feature type="region of interest" description="Disordered" evidence="1">
    <location>
        <begin position="435"/>
        <end position="530"/>
    </location>
</feature>
<reference evidence="5" key="1">
    <citation type="journal article" date="2017" name="bioRxiv">
        <title>Conservation of a gene cluster reveals novel cercosporin biosynthetic mechanisms and extends production to the genus Colletotrichum.</title>
        <authorList>
            <person name="de Jonge R."/>
            <person name="Ebert M.K."/>
            <person name="Huitt-Roehl C.R."/>
            <person name="Pal P."/>
            <person name="Suttle J.C."/>
            <person name="Spanner R.E."/>
            <person name="Neubauer J.D."/>
            <person name="Jurick W.M.II."/>
            <person name="Stott K.A."/>
            <person name="Secor G.A."/>
            <person name="Thomma B.P.H.J."/>
            <person name="Van de Peer Y."/>
            <person name="Townsend C.A."/>
            <person name="Bolton M.D."/>
        </authorList>
    </citation>
    <scope>NUCLEOTIDE SEQUENCE [LARGE SCALE GENOMIC DNA]</scope>
    <source>
        <strain evidence="5">CBS538.71</strain>
    </source>
</reference>
<evidence type="ECO:0000256" key="1">
    <source>
        <dbReference type="SAM" id="MobiDB-lite"/>
    </source>
</evidence>
<sequence length="631" mass="71609">MSIRLLNVNTLELEEFSGANAPEYVIASHRWVGDECTYKDVLKKRNTHKAGYQKIEAFCAFVRQLNLAAYNNGPDLRCDWLWIDTACIDKSNSQEVQRAINSMFKYYSEAVCCFAFLADLKPLDHPSGRHAVKESLYNSEWFTRGWTLQELLAPQTVVFLTSNWEVYGHKCTRVRPGSAQISRCPGAGDNLNTRVSEITGIPQMVLCDFSSSKALSVKERMSWTRNRQTTEREDMSYCLLGIFDVYMNLKYGEGKERARWRLEDEIENEKKHQPLRRKDTDSFSVAGPRLRPAPCTVALLSSAQPANASRPDSAYASNSSSRSDVPIFQATVQDADEESDHKKEPCPQTPAKDPAAAQNSVKRGLTRFPKRLVRREALDDLKYVYTEEENKIIIPLALGKAHIDELLRLSESYNNMKPISYRLKAGDGFTTVEAEMRKASPSQDQDSDRLPRRAKSQTKPKTDSLKPPEFRPRSSSTPKISRTQPDKKPATTAKPKPTINTHINSPPSVPGTSSSSSNQSPGRYTLPKSPLQTGMMIIHFQYSIRPPEPTVNSLKRDCEEFGLNVDDIRTRTKDSIERTFYEIEIVALYSKLSHRQWDYLIDTLKEVYVYAPEMCAIGFKHQVSFDEVNGR</sequence>